<feature type="transmembrane region" description="Helical" evidence="3">
    <location>
        <begin position="44"/>
        <end position="63"/>
    </location>
</feature>
<organism evidence="4 5">
    <name type="scientific">Roseomonas fluvialis</name>
    <dbReference type="NCBI Taxonomy" id="1750527"/>
    <lineage>
        <taxon>Bacteria</taxon>
        <taxon>Pseudomonadati</taxon>
        <taxon>Pseudomonadota</taxon>
        <taxon>Alphaproteobacteria</taxon>
        <taxon>Acetobacterales</taxon>
        <taxon>Roseomonadaceae</taxon>
        <taxon>Roseomonas</taxon>
    </lineage>
</organism>
<evidence type="ECO:0000256" key="1">
    <source>
        <dbReference type="SAM" id="Coils"/>
    </source>
</evidence>
<reference evidence="4 5" key="1">
    <citation type="journal article" date="2016" name="Microbes Environ.">
        <title>Phylogenetically diverse aerobic anoxygenic phototrophic bacteria isolated from epilithic biofilms in Tama river, Japan.</title>
        <authorList>
            <person name="Hirose S."/>
            <person name="Matsuura K."/>
            <person name="Haruta S."/>
        </authorList>
    </citation>
    <scope>NUCLEOTIDE SEQUENCE [LARGE SCALE GENOMIC DNA]</scope>
    <source>
        <strain evidence="4 5">S08</strain>
    </source>
</reference>
<evidence type="ECO:0000313" key="4">
    <source>
        <dbReference type="EMBL" id="BDG73944.1"/>
    </source>
</evidence>
<evidence type="ECO:0000256" key="3">
    <source>
        <dbReference type="SAM" id="Phobius"/>
    </source>
</evidence>
<protein>
    <submittedName>
        <fullName evidence="4">RkpR, polysaccharide export protein</fullName>
    </submittedName>
</protein>
<accession>A0ABM7Y7R8</accession>
<dbReference type="InterPro" id="IPR050445">
    <property type="entry name" value="Bact_polysacc_biosynth/exp"/>
</dbReference>
<name>A0ABM7Y7R8_9PROT</name>
<proteinExistence type="predicted"/>
<keyword evidence="3" id="KW-0472">Membrane</keyword>
<keyword evidence="5" id="KW-1185">Reference proteome</keyword>
<dbReference type="PANTHER" id="PTHR32309:SF13">
    <property type="entry name" value="FERRIC ENTEROBACTIN TRANSPORT PROTEIN FEPE"/>
    <property type="match status" value="1"/>
</dbReference>
<evidence type="ECO:0000256" key="2">
    <source>
        <dbReference type="SAM" id="MobiDB-lite"/>
    </source>
</evidence>
<gene>
    <name evidence="4" type="primary">rkpR</name>
    <name evidence="4" type="ORF">Rmf_38730</name>
</gene>
<keyword evidence="3" id="KW-0812">Transmembrane</keyword>
<evidence type="ECO:0000313" key="5">
    <source>
        <dbReference type="Proteomes" id="UP000831327"/>
    </source>
</evidence>
<dbReference type="PANTHER" id="PTHR32309">
    <property type="entry name" value="TYROSINE-PROTEIN KINASE"/>
    <property type="match status" value="1"/>
</dbReference>
<feature type="transmembrane region" description="Helical" evidence="3">
    <location>
        <begin position="367"/>
        <end position="388"/>
    </location>
</feature>
<feature type="coiled-coil region" evidence="1">
    <location>
        <begin position="207"/>
        <end position="234"/>
    </location>
</feature>
<feature type="region of interest" description="Disordered" evidence="2">
    <location>
        <begin position="1"/>
        <end position="29"/>
    </location>
</feature>
<dbReference type="RefSeq" id="WP_244408157.1">
    <property type="nucleotide sequence ID" value="NZ_AP025637.1"/>
</dbReference>
<keyword evidence="3" id="KW-1133">Transmembrane helix</keyword>
<dbReference type="EMBL" id="AP025637">
    <property type="protein sequence ID" value="BDG73944.1"/>
    <property type="molecule type" value="Genomic_DNA"/>
</dbReference>
<keyword evidence="1" id="KW-0175">Coiled coil</keyword>
<sequence length="396" mass="43579">MKLSPPTTAFEPGKAEPVAAWSEAAPTPPPRPERRLLRFVRHPFTWCVLLPTALVAAYFYLVASPQYVSEARFVVRSRADAPQLSLGAVISAAAGGGGGATAEANSVRDFLLSHDAVMRTQDRIDLIAMWSRDDADFYARLHNTEPERLTKFYNSMVSASFDTSTSVTTLRVRSFRPEDSKAIAVTLLSLSESLVNSLSERAREDALRIARAELQVAEQRVAESRAALTRFREQQQDLDSAGTATAAASTISAMESALTAANAELRERMAFMRPDNPALQVTRNRIAALERQIEVERARRTQGEGTLAQQLGNFERLMLEREFADRQLASATASLEAARVEAQRQQVYIARVVEPNLAVYPLYPRKLISVGSVFLGLSVAFGIGWLLVAGMREHAI</sequence>
<dbReference type="Proteomes" id="UP000831327">
    <property type="component" value="Chromosome"/>
</dbReference>